<evidence type="ECO:0000256" key="17">
    <source>
        <dbReference type="ARBA" id="ARBA00023170"/>
    </source>
</evidence>
<evidence type="ECO:0000256" key="6">
    <source>
        <dbReference type="ARBA" id="ARBA00022553"/>
    </source>
</evidence>
<dbReference type="InterPro" id="IPR032675">
    <property type="entry name" value="LRR_dom_sf"/>
</dbReference>
<dbReference type="SMART" id="SM00220">
    <property type="entry name" value="S_TKc"/>
    <property type="match status" value="1"/>
</dbReference>
<dbReference type="GO" id="GO:0033612">
    <property type="term" value="F:receptor serine/threonine kinase binding"/>
    <property type="evidence" value="ECO:0007669"/>
    <property type="project" value="TreeGrafter"/>
</dbReference>
<evidence type="ECO:0000256" key="19">
    <source>
        <dbReference type="ARBA" id="ARBA00047899"/>
    </source>
</evidence>
<keyword evidence="11" id="KW-0677">Repeat</keyword>
<evidence type="ECO:0000256" key="14">
    <source>
        <dbReference type="ARBA" id="ARBA00022840"/>
    </source>
</evidence>
<evidence type="ECO:0000256" key="1">
    <source>
        <dbReference type="ARBA" id="ARBA00004162"/>
    </source>
</evidence>
<organism evidence="23 24">
    <name type="scientific">Linum trigynum</name>
    <dbReference type="NCBI Taxonomy" id="586398"/>
    <lineage>
        <taxon>Eukaryota</taxon>
        <taxon>Viridiplantae</taxon>
        <taxon>Streptophyta</taxon>
        <taxon>Embryophyta</taxon>
        <taxon>Tracheophyta</taxon>
        <taxon>Spermatophyta</taxon>
        <taxon>Magnoliopsida</taxon>
        <taxon>eudicotyledons</taxon>
        <taxon>Gunneridae</taxon>
        <taxon>Pentapetalae</taxon>
        <taxon>rosids</taxon>
        <taxon>fabids</taxon>
        <taxon>Malpighiales</taxon>
        <taxon>Linaceae</taxon>
        <taxon>Linum</taxon>
    </lineage>
</organism>
<dbReference type="InterPro" id="IPR000719">
    <property type="entry name" value="Prot_kinase_dom"/>
</dbReference>
<keyword evidence="15 21" id="KW-1133">Transmembrane helix</keyword>
<keyword evidence="13" id="KW-0418">Kinase</keyword>
<dbReference type="GO" id="GO:0005524">
    <property type="term" value="F:ATP binding"/>
    <property type="evidence" value="ECO:0007669"/>
    <property type="project" value="UniProtKB-KW"/>
</dbReference>
<evidence type="ECO:0000256" key="4">
    <source>
        <dbReference type="ARBA" id="ARBA00022475"/>
    </source>
</evidence>
<dbReference type="Pfam" id="PF00560">
    <property type="entry name" value="LRR_1"/>
    <property type="match status" value="5"/>
</dbReference>
<dbReference type="Gene3D" id="3.30.200.20">
    <property type="entry name" value="Phosphorylase Kinase, domain 1"/>
    <property type="match status" value="1"/>
</dbReference>
<dbReference type="Proteomes" id="UP001497516">
    <property type="component" value="Chromosome 10"/>
</dbReference>
<dbReference type="FunFam" id="1.10.510.10:FF:000358">
    <property type="entry name" value="Putative leucine-rich repeat receptor-like serine/threonine-protein kinase"/>
    <property type="match status" value="1"/>
</dbReference>
<keyword evidence="9 21" id="KW-0812">Transmembrane</keyword>
<evidence type="ECO:0000256" key="11">
    <source>
        <dbReference type="ARBA" id="ARBA00022737"/>
    </source>
</evidence>
<reference evidence="23 24" key="1">
    <citation type="submission" date="2024-04" db="EMBL/GenBank/DDBJ databases">
        <authorList>
            <person name="Fracassetti M."/>
        </authorList>
    </citation>
    <scope>NUCLEOTIDE SEQUENCE [LARGE SCALE GENOMIC DNA]</scope>
</reference>
<keyword evidence="14" id="KW-0067">ATP-binding</keyword>
<comment type="catalytic activity">
    <reaction evidence="19">
        <text>L-threonyl-[protein] + ATP = O-phospho-L-threonyl-[protein] + ADP + H(+)</text>
        <dbReference type="Rhea" id="RHEA:46608"/>
        <dbReference type="Rhea" id="RHEA-COMP:11060"/>
        <dbReference type="Rhea" id="RHEA-COMP:11605"/>
        <dbReference type="ChEBI" id="CHEBI:15378"/>
        <dbReference type="ChEBI" id="CHEBI:30013"/>
        <dbReference type="ChEBI" id="CHEBI:30616"/>
        <dbReference type="ChEBI" id="CHEBI:61977"/>
        <dbReference type="ChEBI" id="CHEBI:456216"/>
        <dbReference type="EC" id="2.7.11.1"/>
    </reaction>
</comment>
<dbReference type="InterPro" id="IPR008271">
    <property type="entry name" value="Ser/Thr_kinase_AS"/>
</dbReference>
<keyword evidence="12" id="KW-0547">Nucleotide-binding</keyword>
<evidence type="ECO:0000256" key="10">
    <source>
        <dbReference type="ARBA" id="ARBA00022729"/>
    </source>
</evidence>
<dbReference type="Gene3D" id="3.80.10.10">
    <property type="entry name" value="Ribonuclease Inhibitor"/>
    <property type="match status" value="2"/>
</dbReference>
<gene>
    <name evidence="23" type="ORF">LTRI10_LOCUS10091</name>
</gene>
<keyword evidence="7" id="KW-0433">Leucine-rich repeat</keyword>
<comment type="subcellular location">
    <subcellularLocation>
        <location evidence="1">Cell membrane</location>
        <topology evidence="1">Single-pass membrane protein</topology>
    </subcellularLocation>
</comment>
<keyword evidence="18" id="KW-0325">Glycoprotein</keyword>
<evidence type="ECO:0000313" key="23">
    <source>
        <dbReference type="EMBL" id="CAL1363814.1"/>
    </source>
</evidence>
<dbReference type="InterPro" id="IPR003591">
    <property type="entry name" value="Leu-rich_rpt_typical-subtyp"/>
</dbReference>
<evidence type="ECO:0000256" key="12">
    <source>
        <dbReference type="ARBA" id="ARBA00022741"/>
    </source>
</evidence>
<comment type="catalytic activity">
    <reaction evidence="20">
        <text>L-seryl-[protein] + ATP = O-phospho-L-seryl-[protein] + ADP + H(+)</text>
        <dbReference type="Rhea" id="RHEA:17989"/>
        <dbReference type="Rhea" id="RHEA-COMP:9863"/>
        <dbReference type="Rhea" id="RHEA-COMP:11604"/>
        <dbReference type="ChEBI" id="CHEBI:15378"/>
        <dbReference type="ChEBI" id="CHEBI:29999"/>
        <dbReference type="ChEBI" id="CHEBI:30616"/>
        <dbReference type="ChEBI" id="CHEBI:83421"/>
        <dbReference type="ChEBI" id="CHEBI:456216"/>
        <dbReference type="EC" id="2.7.11.1"/>
    </reaction>
</comment>
<accession>A0AAV2D2G8</accession>
<dbReference type="Pfam" id="PF08263">
    <property type="entry name" value="LRRNT_2"/>
    <property type="match status" value="1"/>
</dbReference>
<evidence type="ECO:0000256" key="2">
    <source>
        <dbReference type="ARBA" id="ARBA00008684"/>
    </source>
</evidence>
<evidence type="ECO:0000256" key="9">
    <source>
        <dbReference type="ARBA" id="ARBA00022692"/>
    </source>
</evidence>
<dbReference type="EMBL" id="OZ034814">
    <property type="protein sequence ID" value="CAL1363814.1"/>
    <property type="molecule type" value="Genomic_DNA"/>
</dbReference>
<dbReference type="Pfam" id="PF13855">
    <property type="entry name" value="LRR_8"/>
    <property type="match status" value="1"/>
</dbReference>
<evidence type="ECO:0000256" key="18">
    <source>
        <dbReference type="ARBA" id="ARBA00023180"/>
    </source>
</evidence>
<dbReference type="SUPFAM" id="SSF52058">
    <property type="entry name" value="L domain-like"/>
    <property type="match status" value="2"/>
</dbReference>
<proteinExistence type="inferred from homology"/>
<evidence type="ECO:0000256" key="21">
    <source>
        <dbReference type="SAM" id="Phobius"/>
    </source>
</evidence>
<keyword evidence="16 21" id="KW-0472">Membrane</keyword>
<dbReference type="PROSITE" id="PS00108">
    <property type="entry name" value="PROTEIN_KINASE_ST"/>
    <property type="match status" value="1"/>
</dbReference>
<evidence type="ECO:0000256" key="13">
    <source>
        <dbReference type="ARBA" id="ARBA00022777"/>
    </source>
</evidence>
<dbReference type="InterPro" id="IPR013210">
    <property type="entry name" value="LRR_N_plant-typ"/>
</dbReference>
<keyword evidence="4" id="KW-1003">Cell membrane</keyword>
<evidence type="ECO:0000259" key="22">
    <source>
        <dbReference type="PROSITE" id="PS50011"/>
    </source>
</evidence>
<dbReference type="GO" id="GO:0004674">
    <property type="term" value="F:protein serine/threonine kinase activity"/>
    <property type="evidence" value="ECO:0007669"/>
    <property type="project" value="UniProtKB-KW"/>
</dbReference>
<evidence type="ECO:0000256" key="15">
    <source>
        <dbReference type="ARBA" id="ARBA00022989"/>
    </source>
</evidence>
<evidence type="ECO:0000256" key="16">
    <source>
        <dbReference type="ARBA" id="ARBA00023136"/>
    </source>
</evidence>
<dbReference type="InterPro" id="IPR001245">
    <property type="entry name" value="Ser-Thr/Tyr_kinase_cat_dom"/>
</dbReference>
<keyword evidence="8" id="KW-0808">Transferase</keyword>
<keyword evidence="17" id="KW-0675">Receptor</keyword>
<evidence type="ECO:0000313" key="24">
    <source>
        <dbReference type="Proteomes" id="UP001497516"/>
    </source>
</evidence>
<dbReference type="FunFam" id="3.80.10.10:FF:000317">
    <property type="entry name" value="Inactive leucine-rich repeat receptor-like protein kinase"/>
    <property type="match status" value="1"/>
</dbReference>
<dbReference type="SMART" id="SM00369">
    <property type="entry name" value="LRR_TYP"/>
    <property type="match status" value="6"/>
</dbReference>
<dbReference type="InterPro" id="IPR001611">
    <property type="entry name" value="Leu-rich_rpt"/>
</dbReference>
<dbReference type="PANTHER" id="PTHR48056">
    <property type="entry name" value="LRR RECEPTOR-LIKE SERINE/THREONINE-PROTEIN KINASE-RELATED"/>
    <property type="match status" value="1"/>
</dbReference>
<name>A0AAV2D2G8_9ROSI</name>
<evidence type="ECO:0000256" key="5">
    <source>
        <dbReference type="ARBA" id="ARBA00022527"/>
    </source>
</evidence>
<dbReference type="FunFam" id="3.30.200.20:FF:000432">
    <property type="entry name" value="LRR receptor-like serine/threonine-protein kinase EFR"/>
    <property type="match status" value="1"/>
</dbReference>
<dbReference type="AlphaFoldDB" id="A0AAV2D2G8"/>
<dbReference type="SUPFAM" id="SSF56112">
    <property type="entry name" value="Protein kinase-like (PK-like)"/>
    <property type="match status" value="1"/>
</dbReference>
<keyword evidence="10" id="KW-0732">Signal</keyword>
<keyword evidence="5" id="KW-0723">Serine/threonine-protein kinase</keyword>
<evidence type="ECO:0000256" key="8">
    <source>
        <dbReference type="ARBA" id="ARBA00022679"/>
    </source>
</evidence>
<dbReference type="InterPro" id="IPR011009">
    <property type="entry name" value="Kinase-like_dom_sf"/>
</dbReference>
<evidence type="ECO:0000256" key="3">
    <source>
        <dbReference type="ARBA" id="ARBA00012513"/>
    </source>
</evidence>
<sequence>MISSSSSGGWWVFAAVVVVPLLQLLCFLTTTTTTVAASRIIPSNETDRMALLEFKSMITGDPWGALSSWNDSTHFCKWYGVSCSRRHTGRVTILNIPSNELSGSISPHMGNLSFLTGLALYNNSFSGGIPPEIGRLRRLQYLGLHNNSLHGEIPSNISRCSALVTFYAGKNKLAGQLPWQIGSLNNLIEFRVEGNNLAGSIPPSLGNLSSIRVLSVSENLFSGRVPDALGQLRNVSSLNLELNYLSGRIPASIFNLSSIVVLSLGLNQLHGNLPENLGASLPKLQSFNVGFNQFTGSVPASLSNASNVDSLQLQSNHFTGSIPSLESSHKLWRLYVFNNSLGAGMADDLSFFSSLANASSLIHLFIHLNNFEGDVSKFVANLPTSLEMLYIYGNKFFGRIPSGIQNLTNLHVLNAAQNKLSGKIPSIIGNMRNLELVELSLNHISGKLPASIGNLTKLYILQMFSNNLQGEIPATIGNCKQLVALALSENNFSGAIPSEVMGLHSLSVNLDLSYNLLSGPIPIQEGRLSNLASLDLSHNMLSGEIPSTLGSCISLESLYLGVNRLQGTIPSSLSSLRGIQLFDISTNNMSGQIPKFFQGMKQLQLLNLCYNNFEGEVPSGGVLKNDSIILIVGNSKLCGGVVRLNLPPCIFKQQKKRSSYKLIKFLISTISSLLFLAFMGSCLLIVWLKKRRKQITVLLVDDSQLQLSHHNLYRATDGFSVENLAGVGSFGSVYKGVLDVNGIETTIAVKVFNLQRRGASRSFMAECAALRNIRHRNLVKILTVCSGVDYQGSDFKALVYEFLPNGSLEEWLHPVESRDEPLKSLNFLQRLNAAVDIASAVDYLHHQYGTPIVHCDLKPSNVLLAEDMTSHVADFGLTRFLQSIDDISNAGQASSSVGIKGTVGYAPPEYGMGNEVSIQGDVYSYGILLLEIFTGRRPTDDTYKEGLSIHKFVREALSEKVIEKVLDPILLNELPLGRTTQSSAIGSSSSNSTETHNKGQTLMEALNSVLEIGVACSSDSPSERISISEVVARLVSLKKLLHGKFARRQMGGR</sequence>
<evidence type="ECO:0000256" key="7">
    <source>
        <dbReference type="ARBA" id="ARBA00022614"/>
    </source>
</evidence>
<feature type="domain" description="Protein kinase" evidence="22">
    <location>
        <begin position="719"/>
        <end position="1045"/>
    </location>
</feature>
<dbReference type="Gene3D" id="1.10.510.10">
    <property type="entry name" value="Transferase(Phosphotransferase) domain 1"/>
    <property type="match status" value="1"/>
</dbReference>
<dbReference type="Pfam" id="PF07714">
    <property type="entry name" value="PK_Tyr_Ser-Thr"/>
    <property type="match status" value="1"/>
</dbReference>
<dbReference type="EC" id="2.7.11.1" evidence="3"/>
<dbReference type="PANTHER" id="PTHR48056:SF89">
    <property type="entry name" value="OS06G0585982 PROTEIN"/>
    <property type="match status" value="1"/>
</dbReference>
<protein>
    <recommendedName>
        <fullName evidence="3">non-specific serine/threonine protein kinase</fullName>
        <ecNumber evidence="3">2.7.11.1</ecNumber>
    </recommendedName>
</protein>
<keyword evidence="6" id="KW-0597">Phosphoprotein</keyword>
<feature type="transmembrane region" description="Helical" evidence="21">
    <location>
        <begin position="665"/>
        <end position="688"/>
    </location>
</feature>
<evidence type="ECO:0000256" key="20">
    <source>
        <dbReference type="ARBA" id="ARBA00048679"/>
    </source>
</evidence>
<keyword evidence="24" id="KW-1185">Reference proteome</keyword>
<dbReference type="PROSITE" id="PS50011">
    <property type="entry name" value="PROTEIN_KINASE_DOM"/>
    <property type="match status" value="1"/>
</dbReference>
<dbReference type="InterPro" id="IPR050647">
    <property type="entry name" value="Plant_LRR-RLKs"/>
</dbReference>
<dbReference type="GO" id="GO:0005886">
    <property type="term" value="C:plasma membrane"/>
    <property type="evidence" value="ECO:0007669"/>
    <property type="project" value="UniProtKB-SubCell"/>
</dbReference>
<dbReference type="FunFam" id="3.80.10.10:FF:000095">
    <property type="entry name" value="LRR receptor-like serine/threonine-protein kinase GSO1"/>
    <property type="match status" value="1"/>
</dbReference>
<comment type="similarity">
    <text evidence="2">Belongs to the protein kinase superfamily. Ser/Thr protein kinase family.</text>
</comment>